<evidence type="ECO:0008006" key="4">
    <source>
        <dbReference type="Google" id="ProtNLM"/>
    </source>
</evidence>
<dbReference type="Gene3D" id="3.40.395.10">
    <property type="entry name" value="Adenoviral Proteinase, Chain A"/>
    <property type="match status" value="1"/>
</dbReference>
<name>A0A060SP28_PYCCI</name>
<dbReference type="InterPro" id="IPR038765">
    <property type="entry name" value="Papain-like_cys_pep_sf"/>
</dbReference>
<feature type="compositionally biased region" description="Low complexity" evidence="1">
    <location>
        <begin position="370"/>
        <end position="379"/>
    </location>
</feature>
<evidence type="ECO:0000313" key="2">
    <source>
        <dbReference type="EMBL" id="CDO76140.1"/>
    </source>
</evidence>
<proteinExistence type="predicted"/>
<gene>
    <name evidence="2" type="ORF">BN946_scf185027.g3</name>
</gene>
<dbReference type="Proteomes" id="UP000029665">
    <property type="component" value="Unassembled WGS sequence"/>
</dbReference>
<feature type="compositionally biased region" description="Polar residues" evidence="1">
    <location>
        <begin position="383"/>
        <end position="393"/>
    </location>
</feature>
<feature type="region of interest" description="Disordered" evidence="1">
    <location>
        <begin position="370"/>
        <end position="431"/>
    </location>
</feature>
<dbReference type="OrthoDB" id="3268677at2759"/>
<protein>
    <recommendedName>
        <fullName evidence="4">Ubiquitin-like protease family profile domain-containing protein</fullName>
    </recommendedName>
</protein>
<feature type="region of interest" description="Disordered" evidence="1">
    <location>
        <begin position="309"/>
        <end position="337"/>
    </location>
</feature>
<keyword evidence="3" id="KW-1185">Reference proteome</keyword>
<organism evidence="2 3">
    <name type="scientific">Pycnoporus cinnabarinus</name>
    <name type="common">Cinnabar-red polypore</name>
    <name type="synonym">Trametes cinnabarina</name>
    <dbReference type="NCBI Taxonomy" id="5643"/>
    <lineage>
        <taxon>Eukaryota</taxon>
        <taxon>Fungi</taxon>
        <taxon>Dikarya</taxon>
        <taxon>Basidiomycota</taxon>
        <taxon>Agaricomycotina</taxon>
        <taxon>Agaricomycetes</taxon>
        <taxon>Polyporales</taxon>
        <taxon>Polyporaceae</taxon>
        <taxon>Trametes</taxon>
    </lineage>
</organism>
<evidence type="ECO:0000313" key="3">
    <source>
        <dbReference type="Proteomes" id="UP000029665"/>
    </source>
</evidence>
<reference evidence="2" key="1">
    <citation type="submission" date="2014-01" db="EMBL/GenBank/DDBJ databases">
        <title>The genome of the white-rot fungus Pycnoporus cinnabarinus: a basidiomycete model with a versatile arsenal for lignocellulosic biomass breakdown.</title>
        <authorList>
            <person name="Levasseur A."/>
            <person name="Lomascolo A."/>
            <person name="Ruiz-Duenas F.J."/>
            <person name="Uzan E."/>
            <person name="Piumi F."/>
            <person name="Kues U."/>
            <person name="Ram A.F.J."/>
            <person name="Murat C."/>
            <person name="Haon M."/>
            <person name="Benoit I."/>
            <person name="Arfi Y."/>
            <person name="Chevret D."/>
            <person name="Drula E."/>
            <person name="Kwon M.J."/>
            <person name="Gouret P."/>
            <person name="Lesage-Meessen L."/>
            <person name="Lombard V."/>
            <person name="Mariette J."/>
            <person name="Noirot C."/>
            <person name="Park J."/>
            <person name="Patyshakuliyeva A."/>
            <person name="Wieneger R.A.B."/>
            <person name="Wosten H.A.B."/>
            <person name="Martin F."/>
            <person name="Coutinho P.M."/>
            <person name="de Vries R."/>
            <person name="Martinez A.T."/>
            <person name="Klopp C."/>
            <person name="Pontarotti P."/>
            <person name="Henrissat B."/>
            <person name="Record E."/>
        </authorList>
    </citation>
    <scope>NUCLEOTIDE SEQUENCE [LARGE SCALE GENOMIC DNA]</scope>
    <source>
        <strain evidence="2">BRFM137</strain>
    </source>
</reference>
<dbReference type="OMA" id="KICANEW"/>
<sequence length="1119" mass="125932">MTLSPPVTLDDTTQDDCIFDPAQWLACGKTYPDNDTPAFILEARKVALRIPTEHSTLLPSKNLSVLELLKRALLTKSSLLVIQEAERLFSFDAPTNGLEALTSRPLPPDDFVRKLQKAFGQAWFSGALSVVDGRFKSSRLPLSALTYWTEMGLIVDKKATWKRALEWLTRWERSPDFLKEADHARLLMGSLSWSTRIQALGSDTSAENLALLLSDEWLDDELINMLVQELFQHAQLNPRLSRTVAILPLALQQVVHNAVTRRTYSHLLLERCKHYIISRHQKLYFPVNISGVHWIPCMVNSHNDSATSAAVPTFSESSHKQERGTGQAGSPELPPKQEFNVSTQITLKHTTQATENPQTGLRTPYLQVTSPEPVPSVVPANDLESNSTPALTSTRKRTAPLRPSYLDDEFSSCSDESSDSRVTPKRKKLRTEHGAIGLSTSATASRKLKQSMGEGTLAVNPVRLERFKNTCRDYDSRAEFLHGKTWKVFHSVCGKWYAMKEAYHTHRFQEHVKRCTVHLKTFADAGETHEDGKWPQLRMSTMDQWAKQLGWTRTKKIPTGATSTSVQSADGSKSSCKRTVILSAAKPCQGLRSTSDPRIPVYLQWTGAHGGGAPSVTVIARDLFKDEALAYSALSVKEKRTVLTEQQHRWAWRNDHTALAVFSTTCEKTVSDAGDLLCTACERVLFSKPFRNVLQVPVPEHSNYKYLNTQYRNQTLGTIYTQVHSIWELIEDKSSSDSIFTRFAIMVQQGKFKREGETAFLELVKAMVMHEEREERGAGMQNFSYGPALLEFSHTCSIISPKLYRTMHNHFQLPAPRTLQRQRAKLPSFPTDVCARTFEMARKYLADLGYGEGPVALSCDDTKLHAAWHTYYDSEKKTHFLVGGTGTPLAVANVEELREPMHTEGQVKATKPTLPKVPPLIVAAKAIPNNLSAEELYGLLIVVIRGLINAGVNVVSYSADGTEVERSVQKMLIDCSELVCKYTIKHPATDEAIPVRIAFIRSRPIVVIQDSKHGAKTFRNNTCTGARTLPLGNYVLVFSQLHDIAFSAKSPLYHQDHFPEYIGLIVYLFIFGELVDAYQNRSISHRERIKMVLQAKFFLELWRKFLRRAGYPENHYCIS</sequence>
<evidence type="ECO:0000256" key="1">
    <source>
        <dbReference type="SAM" id="MobiDB-lite"/>
    </source>
</evidence>
<dbReference type="SUPFAM" id="SSF54001">
    <property type="entry name" value="Cysteine proteinases"/>
    <property type="match status" value="1"/>
</dbReference>
<dbReference type="AlphaFoldDB" id="A0A060SP28"/>
<comment type="caution">
    <text evidence="2">The sequence shown here is derived from an EMBL/GenBank/DDBJ whole genome shotgun (WGS) entry which is preliminary data.</text>
</comment>
<dbReference type="HOGENOM" id="CLU_289050_0_0_1"/>
<dbReference type="STRING" id="5643.A0A060SP28"/>
<accession>A0A060SP28</accession>
<dbReference type="EMBL" id="CCBP010000342">
    <property type="protein sequence ID" value="CDO76140.1"/>
    <property type="molecule type" value="Genomic_DNA"/>
</dbReference>